<dbReference type="AlphaFoldDB" id="A0A915KH63"/>
<reference evidence="3" key="1">
    <citation type="submission" date="2022-11" db="UniProtKB">
        <authorList>
            <consortium name="WormBaseParasite"/>
        </authorList>
    </citation>
    <scope>IDENTIFICATION</scope>
</reference>
<evidence type="ECO:0000256" key="1">
    <source>
        <dbReference type="SAM" id="Phobius"/>
    </source>
</evidence>
<proteinExistence type="predicted"/>
<keyword evidence="1" id="KW-0812">Transmembrane</keyword>
<sequence length="227" mass="25955">MRPNILTIFFLFPFFSSLDRRFFARTSVLIALFRQESEKNWRHRKNITLNQVRANILQILSNGYFSNRISPLWVYEGDQLFVNGRFYVYGNDSKSVLAIERSEKECSYNIPIDNVFWNVLDTITGEKIDKITYKCRADEECCNLLCCTTFIMTATQMILMCVFCLVASIVLAILFLAGRYNSQTEELKQICQDAFGIVNAGPNTATPTGAVGDQLARAASMKQQLKF</sequence>
<evidence type="ECO:0000313" key="3">
    <source>
        <dbReference type="WBParaSite" id="nRc.2.0.1.t38173-RA"/>
    </source>
</evidence>
<dbReference type="Proteomes" id="UP000887565">
    <property type="component" value="Unplaced"/>
</dbReference>
<keyword evidence="2" id="KW-1185">Reference proteome</keyword>
<organism evidence="2 3">
    <name type="scientific">Romanomermis culicivorax</name>
    <name type="common">Nematode worm</name>
    <dbReference type="NCBI Taxonomy" id="13658"/>
    <lineage>
        <taxon>Eukaryota</taxon>
        <taxon>Metazoa</taxon>
        <taxon>Ecdysozoa</taxon>
        <taxon>Nematoda</taxon>
        <taxon>Enoplea</taxon>
        <taxon>Dorylaimia</taxon>
        <taxon>Mermithida</taxon>
        <taxon>Mermithoidea</taxon>
        <taxon>Mermithidae</taxon>
        <taxon>Romanomermis</taxon>
    </lineage>
</organism>
<evidence type="ECO:0000313" key="2">
    <source>
        <dbReference type="Proteomes" id="UP000887565"/>
    </source>
</evidence>
<feature type="transmembrane region" description="Helical" evidence="1">
    <location>
        <begin position="157"/>
        <end position="178"/>
    </location>
</feature>
<accession>A0A915KH63</accession>
<protein>
    <submittedName>
        <fullName evidence="3">CX domain-containing protein</fullName>
    </submittedName>
</protein>
<keyword evidence="1" id="KW-1133">Transmembrane helix</keyword>
<keyword evidence="1" id="KW-0472">Membrane</keyword>
<name>A0A915KH63_ROMCU</name>
<dbReference type="WBParaSite" id="nRc.2.0.1.t38173-RA">
    <property type="protein sequence ID" value="nRc.2.0.1.t38173-RA"/>
    <property type="gene ID" value="nRc.2.0.1.g38173"/>
</dbReference>